<accession>A0A0R3TH04</accession>
<keyword evidence="2" id="KW-1185">Reference proteome</keyword>
<reference evidence="1 2" key="2">
    <citation type="submission" date="2018-11" db="EMBL/GenBank/DDBJ databases">
        <authorList>
            <consortium name="Pathogen Informatics"/>
        </authorList>
    </citation>
    <scope>NUCLEOTIDE SEQUENCE [LARGE SCALE GENOMIC DNA]</scope>
</reference>
<dbReference type="EMBL" id="UZAE01006735">
    <property type="protein sequence ID" value="VDO02201.1"/>
    <property type="molecule type" value="Genomic_DNA"/>
</dbReference>
<proteinExistence type="predicted"/>
<dbReference type="AlphaFoldDB" id="A0A0R3TH04"/>
<gene>
    <name evidence="1" type="ORF">HNAJ_LOCUS6341</name>
</gene>
<dbReference type="Proteomes" id="UP000278807">
    <property type="component" value="Unassembled WGS sequence"/>
</dbReference>
<sequence>MPRLRKQLNYGKPIQCESTHERGRREYWTTGAESERDLC</sequence>
<organism evidence="3">
    <name type="scientific">Rodentolepis nana</name>
    <name type="common">Dwarf tapeworm</name>
    <name type="synonym">Hymenolepis nana</name>
    <dbReference type="NCBI Taxonomy" id="102285"/>
    <lineage>
        <taxon>Eukaryota</taxon>
        <taxon>Metazoa</taxon>
        <taxon>Spiralia</taxon>
        <taxon>Lophotrochozoa</taxon>
        <taxon>Platyhelminthes</taxon>
        <taxon>Cestoda</taxon>
        <taxon>Eucestoda</taxon>
        <taxon>Cyclophyllidea</taxon>
        <taxon>Hymenolepididae</taxon>
        <taxon>Rodentolepis</taxon>
    </lineage>
</organism>
<reference evidence="3" key="1">
    <citation type="submission" date="2017-02" db="UniProtKB">
        <authorList>
            <consortium name="WormBaseParasite"/>
        </authorList>
    </citation>
    <scope>IDENTIFICATION</scope>
</reference>
<evidence type="ECO:0000313" key="2">
    <source>
        <dbReference type="Proteomes" id="UP000278807"/>
    </source>
</evidence>
<name>A0A0R3TH04_RODNA</name>
<dbReference type="WBParaSite" id="HNAJ_0000634501-mRNA-1">
    <property type="protein sequence ID" value="HNAJ_0000634501-mRNA-1"/>
    <property type="gene ID" value="HNAJ_0000634501"/>
</dbReference>
<evidence type="ECO:0000313" key="1">
    <source>
        <dbReference type="EMBL" id="VDO02201.1"/>
    </source>
</evidence>
<evidence type="ECO:0000313" key="3">
    <source>
        <dbReference type="WBParaSite" id="HNAJ_0000634501-mRNA-1"/>
    </source>
</evidence>
<protein>
    <submittedName>
        <fullName evidence="1 3">Uncharacterized protein</fullName>
    </submittedName>
</protein>